<proteinExistence type="predicted"/>
<organism evidence="1 2">
    <name type="scientific">Pseudomonas fluorescens</name>
    <dbReference type="NCBI Taxonomy" id="294"/>
    <lineage>
        <taxon>Bacteria</taxon>
        <taxon>Pseudomonadati</taxon>
        <taxon>Pseudomonadota</taxon>
        <taxon>Gammaproteobacteria</taxon>
        <taxon>Pseudomonadales</taxon>
        <taxon>Pseudomonadaceae</taxon>
        <taxon>Pseudomonas</taxon>
    </lineage>
</organism>
<evidence type="ECO:0000313" key="2">
    <source>
        <dbReference type="Proteomes" id="UP000032210"/>
    </source>
</evidence>
<reference evidence="1 2" key="1">
    <citation type="submission" date="2015-01" db="EMBL/GenBank/DDBJ databases">
        <title>Genome sequence of the beneficial rhizobacterium Pseudomonas fluorescens 2-79.</title>
        <authorList>
            <person name="Thuermer A."/>
            <person name="Daniel R."/>
        </authorList>
    </citation>
    <scope>NUCLEOTIDE SEQUENCE [LARGE SCALE GENOMIC DNA]</scope>
    <source>
        <strain evidence="1 2">2-79</strain>
    </source>
</reference>
<dbReference type="AlphaFoldDB" id="A0A0D0TP25"/>
<sequence length="111" mass="13282">MLNRREAKSLLYFVYTLLVIYRKSRLTIILITDDTAIELKKLNRYTVNLNHRYNDTRCITTRMVNDFFTDNYLLNIINFKSNMRLVFDNFRALISLPKAQPFHAVCVEIAW</sequence>
<protein>
    <submittedName>
        <fullName evidence="1">Uncharacterized protein</fullName>
    </submittedName>
</protein>
<gene>
    <name evidence="1" type="ORF">PFLU3_09400</name>
</gene>
<accession>A0A0D0TP25</accession>
<comment type="caution">
    <text evidence="1">The sequence shown here is derived from an EMBL/GenBank/DDBJ whole genome shotgun (WGS) entry which is preliminary data.</text>
</comment>
<dbReference type="PATRIC" id="fig|294.125.peg.967"/>
<dbReference type="EMBL" id="JXCQ01000006">
    <property type="protein sequence ID" value="KIR23589.1"/>
    <property type="molecule type" value="Genomic_DNA"/>
</dbReference>
<name>A0A0D0TP25_PSEFL</name>
<dbReference type="Proteomes" id="UP000032210">
    <property type="component" value="Unassembled WGS sequence"/>
</dbReference>
<evidence type="ECO:0000313" key="1">
    <source>
        <dbReference type="EMBL" id="KIR23589.1"/>
    </source>
</evidence>